<evidence type="ECO:0000313" key="1">
    <source>
        <dbReference type="EMBL" id="OGY42405.1"/>
    </source>
</evidence>
<protein>
    <submittedName>
        <fullName evidence="1">Uncharacterized protein</fullName>
    </submittedName>
</protein>
<organism evidence="1 2">
    <name type="scientific">Candidatus Buchananbacteria bacterium RBG_13_36_9</name>
    <dbReference type="NCBI Taxonomy" id="1797530"/>
    <lineage>
        <taxon>Bacteria</taxon>
        <taxon>Candidatus Buchananiibacteriota</taxon>
    </lineage>
</organism>
<dbReference type="Proteomes" id="UP000176498">
    <property type="component" value="Unassembled WGS sequence"/>
</dbReference>
<reference evidence="1 2" key="1">
    <citation type="journal article" date="2016" name="Nat. Commun.">
        <title>Thousands of microbial genomes shed light on interconnected biogeochemical processes in an aquifer system.</title>
        <authorList>
            <person name="Anantharaman K."/>
            <person name="Brown C.T."/>
            <person name="Hug L.A."/>
            <person name="Sharon I."/>
            <person name="Castelle C.J."/>
            <person name="Probst A.J."/>
            <person name="Thomas B.C."/>
            <person name="Singh A."/>
            <person name="Wilkins M.J."/>
            <person name="Karaoz U."/>
            <person name="Brodie E.L."/>
            <person name="Williams K.H."/>
            <person name="Hubbard S.S."/>
            <person name="Banfield J.F."/>
        </authorList>
    </citation>
    <scope>NUCLEOTIDE SEQUENCE [LARGE SCALE GENOMIC DNA]</scope>
</reference>
<accession>A0A1G1XQT1</accession>
<dbReference type="AlphaFoldDB" id="A0A1G1XQT1"/>
<sequence>MNKSTQKKPRRLYLPDKKEFRMAITALCPYCYDRANNHLQTTIMTKQGELKVHICTVCKKKYQKIGQN</sequence>
<dbReference type="EMBL" id="MHHZ01000004">
    <property type="protein sequence ID" value="OGY42405.1"/>
    <property type="molecule type" value="Genomic_DNA"/>
</dbReference>
<name>A0A1G1XQT1_9BACT</name>
<gene>
    <name evidence="1" type="ORF">A2Y82_04655</name>
</gene>
<evidence type="ECO:0000313" key="2">
    <source>
        <dbReference type="Proteomes" id="UP000176498"/>
    </source>
</evidence>
<comment type="caution">
    <text evidence="1">The sequence shown here is derived from an EMBL/GenBank/DDBJ whole genome shotgun (WGS) entry which is preliminary data.</text>
</comment>
<proteinExistence type="predicted"/>